<name>A0A564YJJ8_HYMDI</name>
<feature type="compositionally biased region" description="Polar residues" evidence="2">
    <location>
        <begin position="162"/>
        <end position="176"/>
    </location>
</feature>
<dbReference type="EMBL" id="CABIJS010000222">
    <property type="protein sequence ID" value="VUZ47119.1"/>
    <property type="molecule type" value="Genomic_DNA"/>
</dbReference>
<feature type="region of interest" description="Disordered" evidence="2">
    <location>
        <begin position="114"/>
        <end position="176"/>
    </location>
</feature>
<evidence type="ECO:0000313" key="4">
    <source>
        <dbReference type="Proteomes" id="UP000321570"/>
    </source>
</evidence>
<feature type="compositionally biased region" description="Basic and acidic residues" evidence="2">
    <location>
        <begin position="132"/>
        <end position="145"/>
    </location>
</feature>
<keyword evidence="1" id="KW-0175">Coiled coil</keyword>
<feature type="coiled-coil region" evidence="1">
    <location>
        <begin position="19"/>
        <end position="53"/>
    </location>
</feature>
<evidence type="ECO:0000256" key="1">
    <source>
        <dbReference type="SAM" id="Coils"/>
    </source>
</evidence>
<reference evidence="3 4" key="1">
    <citation type="submission" date="2019-07" db="EMBL/GenBank/DDBJ databases">
        <authorList>
            <person name="Jastrzebski P J."/>
            <person name="Paukszto L."/>
            <person name="Jastrzebski P J."/>
        </authorList>
    </citation>
    <scope>NUCLEOTIDE SEQUENCE [LARGE SCALE GENOMIC DNA]</scope>
    <source>
        <strain evidence="3 4">WMS-il1</strain>
    </source>
</reference>
<keyword evidence="4" id="KW-1185">Reference proteome</keyword>
<organism evidence="3 4">
    <name type="scientific">Hymenolepis diminuta</name>
    <name type="common">Rat tapeworm</name>
    <dbReference type="NCBI Taxonomy" id="6216"/>
    <lineage>
        <taxon>Eukaryota</taxon>
        <taxon>Metazoa</taxon>
        <taxon>Spiralia</taxon>
        <taxon>Lophotrochozoa</taxon>
        <taxon>Platyhelminthes</taxon>
        <taxon>Cestoda</taxon>
        <taxon>Eucestoda</taxon>
        <taxon>Cyclophyllidea</taxon>
        <taxon>Hymenolepididae</taxon>
        <taxon>Hymenolepis</taxon>
    </lineage>
</organism>
<evidence type="ECO:0000313" key="3">
    <source>
        <dbReference type="EMBL" id="VUZ47119.1"/>
    </source>
</evidence>
<sequence>MHQAETDLEENARQIRTFLLRAEEDKRRLAQRIDKLIANERVLIMELERLKRRGGGSVAGTTNNGRTSQKKATSNLEEHIAGLVQDRDYWKGQVDLLSQMLACPSIVGLRNAKPLSTGSRIGSAPKLSRSKSQRESQHKIEEDNKALQVARREVRHMKCRNSPGTAPFTRSQSLPR</sequence>
<proteinExistence type="predicted"/>
<feature type="non-terminal residue" evidence="3">
    <location>
        <position position="176"/>
    </location>
</feature>
<dbReference type="Proteomes" id="UP000321570">
    <property type="component" value="Unassembled WGS sequence"/>
</dbReference>
<dbReference type="AlphaFoldDB" id="A0A564YJJ8"/>
<evidence type="ECO:0000256" key="2">
    <source>
        <dbReference type="SAM" id="MobiDB-lite"/>
    </source>
</evidence>
<gene>
    <name evidence="3" type="ORF">WMSIL1_LOCUS6320</name>
</gene>
<accession>A0A564YJJ8</accession>
<protein>
    <submittedName>
        <fullName evidence="3">Uncharacterized protein</fullName>
    </submittedName>
</protein>